<dbReference type="PANTHER" id="PTHR12919:SF20">
    <property type="entry name" value="SMALL RIBOSOMAL SUBUNIT PROTEIN BS16M"/>
    <property type="match status" value="1"/>
</dbReference>
<evidence type="ECO:0000256" key="1">
    <source>
        <dbReference type="ARBA" id="ARBA00022980"/>
    </source>
</evidence>
<dbReference type="AlphaFoldDB" id="A0A9D1T112"/>
<evidence type="ECO:0000313" key="4">
    <source>
        <dbReference type="EMBL" id="HIV04150.1"/>
    </source>
</evidence>
<dbReference type="InterPro" id="IPR000307">
    <property type="entry name" value="Ribosomal_bS16"/>
</dbReference>
<proteinExistence type="inferred from homology"/>
<organism evidence="4 5">
    <name type="scientific">Candidatus Spyradosoma merdigallinarum</name>
    <dbReference type="NCBI Taxonomy" id="2840950"/>
    <lineage>
        <taxon>Bacteria</taxon>
        <taxon>Pseudomonadati</taxon>
        <taxon>Verrucomicrobiota</taxon>
        <taxon>Opitutia</taxon>
        <taxon>Opitutia incertae sedis</taxon>
        <taxon>Candidatus Spyradosoma</taxon>
    </lineage>
</organism>
<dbReference type="Proteomes" id="UP000886812">
    <property type="component" value="Unassembled WGS sequence"/>
</dbReference>
<keyword evidence="1 3" id="KW-0689">Ribosomal protein</keyword>
<dbReference type="GO" id="GO:0015935">
    <property type="term" value="C:small ribosomal subunit"/>
    <property type="evidence" value="ECO:0007669"/>
    <property type="project" value="TreeGrafter"/>
</dbReference>
<dbReference type="SUPFAM" id="SSF54565">
    <property type="entry name" value="Ribosomal protein S16"/>
    <property type="match status" value="1"/>
</dbReference>
<reference evidence="4" key="2">
    <citation type="journal article" date="2021" name="PeerJ">
        <title>Extensive microbial diversity within the chicken gut microbiome revealed by metagenomics and culture.</title>
        <authorList>
            <person name="Gilroy R."/>
            <person name="Ravi A."/>
            <person name="Getino M."/>
            <person name="Pursley I."/>
            <person name="Horton D.L."/>
            <person name="Alikhan N.F."/>
            <person name="Baker D."/>
            <person name="Gharbi K."/>
            <person name="Hall N."/>
            <person name="Watson M."/>
            <person name="Adriaenssens E.M."/>
            <person name="Foster-Nyarko E."/>
            <person name="Jarju S."/>
            <person name="Secka A."/>
            <person name="Antonio M."/>
            <person name="Oren A."/>
            <person name="Chaudhuri R.R."/>
            <person name="La Ragione R."/>
            <person name="Hildebrand F."/>
            <person name="Pallen M.J."/>
        </authorList>
    </citation>
    <scope>NUCLEOTIDE SEQUENCE</scope>
    <source>
        <strain evidence="4">10669</strain>
    </source>
</reference>
<evidence type="ECO:0000256" key="3">
    <source>
        <dbReference type="HAMAP-Rule" id="MF_00385"/>
    </source>
</evidence>
<dbReference type="GO" id="GO:0005737">
    <property type="term" value="C:cytoplasm"/>
    <property type="evidence" value="ECO:0007669"/>
    <property type="project" value="UniProtKB-ARBA"/>
</dbReference>
<dbReference type="GO" id="GO:0006412">
    <property type="term" value="P:translation"/>
    <property type="evidence" value="ECO:0007669"/>
    <property type="project" value="UniProtKB-UniRule"/>
</dbReference>
<comment type="similarity">
    <text evidence="3">Belongs to the bacterial ribosomal protein bS16 family.</text>
</comment>
<keyword evidence="2 3" id="KW-0687">Ribonucleoprotein</keyword>
<protein>
    <recommendedName>
        <fullName evidence="3">Small ribosomal subunit protein bS16</fullName>
    </recommendedName>
</protein>
<comment type="caution">
    <text evidence="4">The sequence shown here is derived from an EMBL/GenBank/DDBJ whole genome shotgun (WGS) entry which is preliminary data.</text>
</comment>
<evidence type="ECO:0000256" key="2">
    <source>
        <dbReference type="ARBA" id="ARBA00023274"/>
    </source>
</evidence>
<gene>
    <name evidence="3 4" type="primary">rpsP</name>
    <name evidence="4" type="ORF">IAC75_03235</name>
</gene>
<dbReference type="GO" id="GO:0003735">
    <property type="term" value="F:structural constituent of ribosome"/>
    <property type="evidence" value="ECO:0007669"/>
    <property type="project" value="InterPro"/>
</dbReference>
<dbReference type="Pfam" id="PF00886">
    <property type="entry name" value="Ribosomal_S16"/>
    <property type="match status" value="1"/>
</dbReference>
<dbReference type="NCBIfam" id="TIGR00002">
    <property type="entry name" value="S16"/>
    <property type="match status" value="1"/>
</dbReference>
<accession>A0A9D1T112</accession>
<dbReference type="EMBL" id="DVOG01000082">
    <property type="protein sequence ID" value="HIV04150.1"/>
    <property type="molecule type" value="Genomic_DNA"/>
</dbReference>
<dbReference type="InterPro" id="IPR023803">
    <property type="entry name" value="Ribosomal_bS16_dom_sf"/>
</dbReference>
<name>A0A9D1T112_9BACT</name>
<reference evidence="4" key="1">
    <citation type="submission" date="2020-10" db="EMBL/GenBank/DDBJ databases">
        <authorList>
            <person name="Gilroy R."/>
        </authorList>
    </citation>
    <scope>NUCLEOTIDE SEQUENCE</scope>
    <source>
        <strain evidence="4">10669</strain>
    </source>
</reference>
<evidence type="ECO:0000313" key="5">
    <source>
        <dbReference type="Proteomes" id="UP000886812"/>
    </source>
</evidence>
<sequence>MLRIRLQRHGSTHAPIYRIAVCENTARRDGRFVEILGTYNPSPKGKAVGLTLDVARADYWLRCGAQPSDTARSLIKRARKEAAEAAPAPAAA</sequence>
<dbReference type="PANTHER" id="PTHR12919">
    <property type="entry name" value="30S RIBOSOMAL PROTEIN S16"/>
    <property type="match status" value="1"/>
</dbReference>
<dbReference type="HAMAP" id="MF_00385">
    <property type="entry name" value="Ribosomal_bS16"/>
    <property type="match status" value="1"/>
</dbReference>
<dbReference type="Gene3D" id="3.30.1320.10">
    <property type="match status" value="1"/>
</dbReference>